<name>A0ABN7VHV0_GIGMA</name>
<feature type="non-terminal residue" evidence="1">
    <location>
        <position position="230"/>
    </location>
</feature>
<organism evidence="1 2">
    <name type="scientific">Gigaspora margarita</name>
    <dbReference type="NCBI Taxonomy" id="4874"/>
    <lineage>
        <taxon>Eukaryota</taxon>
        <taxon>Fungi</taxon>
        <taxon>Fungi incertae sedis</taxon>
        <taxon>Mucoromycota</taxon>
        <taxon>Glomeromycotina</taxon>
        <taxon>Glomeromycetes</taxon>
        <taxon>Diversisporales</taxon>
        <taxon>Gigasporaceae</taxon>
        <taxon>Gigaspora</taxon>
    </lineage>
</organism>
<reference evidence="1 2" key="1">
    <citation type="submission" date="2021-06" db="EMBL/GenBank/DDBJ databases">
        <authorList>
            <person name="Kallberg Y."/>
            <person name="Tangrot J."/>
            <person name="Rosling A."/>
        </authorList>
    </citation>
    <scope>NUCLEOTIDE SEQUENCE [LARGE SCALE GENOMIC DNA]</scope>
    <source>
        <strain evidence="1 2">120-4 pot B 10/14</strain>
    </source>
</reference>
<keyword evidence="2" id="KW-1185">Reference proteome</keyword>
<protein>
    <submittedName>
        <fullName evidence="1">31580_t:CDS:1</fullName>
    </submittedName>
</protein>
<comment type="caution">
    <text evidence="1">The sequence shown here is derived from an EMBL/GenBank/DDBJ whole genome shotgun (WGS) entry which is preliminary data.</text>
</comment>
<evidence type="ECO:0000313" key="1">
    <source>
        <dbReference type="EMBL" id="CAG8773240.1"/>
    </source>
</evidence>
<gene>
    <name evidence="1" type="ORF">GMARGA_LOCUS18766</name>
</gene>
<dbReference type="EMBL" id="CAJVQB010015225">
    <property type="protein sequence ID" value="CAG8773240.1"/>
    <property type="molecule type" value="Genomic_DNA"/>
</dbReference>
<evidence type="ECO:0000313" key="2">
    <source>
        <dbReference type="Proteomes" id="UP000789901"/>
    </source>
</evidence>
<sequence>MKNRMILKSSITKKLCEIFQADYSEIVTKIMIETETNNETSEEDSGSRPSCVQKCIPRCEYEWVEKQVKSIKDTSDMFTTNMRSRKTDLLVLRLTDATEILYIEVSGPPYKPDKKHTVGDAKKLLIMDICNLCRTLSNNFDCPIDDAKKVRSYNIQAIGDRLTLFAISLVDRKKYLAIELSSFIRNEFLEQEKLQKKIWSFIPSADEDNESLREWIHFPDADLTPITEDD</sequence>
<dbReference type="Proteomes" id="UP000789901">
    <property type="component" value="Unassembled WGS sequence"/>
</dbReference>
<proteinExistence type="predicted"/>
<accession>A0ABN7VHV0</accession>